<sequence length="198" mass="20362">MRSWHPLTWVVLAVGLLAIVVLLLLPDDAAVPVRAVERPSALAQTPLAADAPAPTAPVQTSGPATLAPFEALTETTTRPLFAATRRPAPPEPVAEQAAAPVMEMVPEPAPAPAPVERTDFVLVGIVQKPEGAFVMLKPRAGGAVVTAHEGDDAGGWHVEAITPTAVRLTSPAGDAKHVLFAPRPAGDQGGPAGAMPYQ</sequence>
<gene>
    <name evidence="2" type="ORF">E9232_003403</name>
</gene>
<comment type="caution">
    <text evidence="2">The sequence shown here is derived from an EMBL/GenBank/DDBJ whole genome shotgun (WGS) entry which is preliminary data.</text>
</comment>
<feature type="region of interest" description="Disordered" evidence="1">
    <location>
        <begin position="45"/>
        <end position="64"/>
    </location>
</feature>
<name>A0ABU1JRE3_9PROT</name>
<accession>A0ABU1JRE3</accession>
<dbReference type="RefSeq" id="WP_309795642.1">
    <property type="nucleotide sequence ID" value="NZ_JAVDPW010000005.1"/>
</dbReference>
<evidence type="ECO:0000256" key="1">
    <source>
        <dbReference type="SAM" id="MobiDB-lite"/>
    </source>
</evidence>
<feature type="compositionally biased region" description="Low complexity" evidence="1">
    <location>
        <begin position="45"/>
        <end position="57"/>
    </location>
</feature>
<keyword evidence="3" id="KW-1185">Reference proteome</keyword>
<evidence type="ECO:0000313" key="2">
    <source>
        <dbReference type="EMBL" id="MDR6290877.1"/>
    </source>
</evidence>
<proteinExistence type="predicted"/>
<organism evidence="2 3">
    <name type="scientific">Inquilinus ginsengisoli</name>
    <dbReference type="NCBI Taxonomy" id="363840"/>
    <lineage>
        <taxon>Bacteria</taxon>
        <taxon>Pseudomonadati</taxon>
        <taxon>Pseudomonadota</taxon>
        <taxon>Alphaproteobacteria</taxon>
        <taxon>Rhodospirillales</taxon>
        <taxon>Rhodospirillaceae</taxon>
        <taxon>Inquilinus</taxon>
    </lineage>
</organism>
<dbReference type="EMBL" id="JAVDPW010000005">
    <property type="protein sequence ID" value="MDR6290877.1"/>
    <property type="molecule type" value="Genomic_DNA"/>
</dbReference>
<dbReference type="Proteomes" id="UP001262410">
    <property type="component" value="Unassembled WGS sequence"/>
</dbReference>
<evidence type="ECO:0000313" key="3">
    <source>
        <dbReference type="Proteomes" id="UP001262410"/>
    </source>
</evidence>
<evidence type="ECO:0008006" key="4">
    <source>
        <dbReference type="Google" id="ProtNLM"/>
    </source>
</evidence>
<protein>
    <recommendedName>
        <fullName evidence="4">Type II secretion system protein GspC N-terminal domain-containing protein</fullName>
    </recommendedName>
</protein>
<reference evidence="2 3" key="1">
    <citation type="submission" date="2023-07" db="EMBL/GenBank/DDBJ databases">
        <title>Sorghum-associated microbial communities from plants grown in Nebraska, USA.</title>
        <authorList>
            <person name="Schachtman D."/>
        </authorList>
    </citation>
    <scope>NUCLEOTIDE SEQUENCE [LARGE SCALE GENOMIC DNA]</scope>
    <source>
        <strain evidence="2 3">584</strain>
    </source>
</reference>